<dbReference type="Proteomes" id="UP000824890">
    <property type="component" value="Unassembled WGS sequence"/>
</dbReference>
<dbReference type="EMBL" id="JAGKQM010000017">
    <property type="protein sequence ID" value="KAH0867881.1"/>
    <property type="molecule type" value="Genomic_DNA"/>
</dbReference>
<feature type="region of interest" description="Disordered" evidence="4">
    <location>
        <begin position="1"/>
        <end position="21"/>
    </location>
</feature>
<sequence length="660" mass="72141">MTSVPTMEMENRADMESSRTLPERMFALGEEPVGLVMIEAVPALTKAVHEAGSSGSEGDFAGDDELSEEERKGKRSISPGHARDTDCSGKAGVVSIISVGNEAVNGDSQFGWSDDEEDVGVSKLDVVRMREETRSEAEIRKTTKQKSNQSSSDVVDADSIASCVKGRLSGDLSRVSEELNRVSAEVSRMATELKSFGAAFKSFQTAIVSKVDDMLKTFHGQTVQNITNPMIHSPAPAMQHVPPPVAVRRTGEDQSKYSHVGVNDVVNQPTASSHGGLDASKIIENALRFAEKECFPLSNVETVGVNPTMHTIGNARVNGSEPSPNFSSAEEEPILDPGLVFPKPTFSLGLSQEEPNNESSGCDVVNEESLVIALNKDNGVTVAEGDAPCHPFRKSKRQKVVPKALVGDYECDNKFLTRAWEAHVAANRTGDDMEVESKFCKLRDILKTPFSFIINEVRIESKDLSVLVEKSGQVPAKVVNVLIHHTRSVYNSASDQITANQAVFFDTKFVCQFPRLMEGCSSVDAGCRLYFPFNLDKTHWVCLCIDATSWQLHVLDCNISIRSDVMMCKEIAPIAVMLTYLLRQAGKQICGKEVKALPIDRPHTVPQLENQLYSAVNEVLLIQAHAFGGLEICKCISPNVVESELQRLAVTIVERYHGII</sequence>
<proteinExistence type="inferred from homology"/>
<keyword evidence="7" id="KW-1185">Reference proteome</keyword>
<dbReference type="Pfam" id="PF02902">
    <property type="entry name" value="Peptidase_C48"/>
    <property type="match status" value="1"/>
</dbReference>
<dbReference type="InterPro" id="IPR038765">
    <property type="entry name" value="Papain-like_cys_pep_sf"/>
</dbReference>
<evidence type="ECO:0000259" key="5">
    <source>
        <dbReference type="Pfam" id="PF02902"/>
    </source>
</evidence>
<comment type="caution">
    <text evidence="6">The sequence shown here is derived from an EMBL/GenBank/DDBJ whole genome shotgun (WGS) entry which is preliminary data.</text>
</comment>
<feature type="compositionally biased region" description="Basic and acidic residues" evidence="4">
    <location>
        <begin position="131"/>
        <end position="141"/>
    </location>
</feature>
<organism evidence="6 7">
    <name type="scientific">Brassica napus</name>
    <name type="common">Rape</name>
    <dbReference type="NCBI Taxonomy" id="3708"/>
    <lineage>
        <taxon>Eukaryota</taxon>
        <taxon>Viridiplantae</taxon>
        <taxon>Streptophyta</taxon>
        <taxon>Embryophyta</taxon>
        <taxon>Tracheophyta</taxon>
        <taxon>Spermatophyta</taxon>
        <taxon>Magnoliopsida</taxon>
        <taxon>eudicotyledons</taxon>
        <taxon>Gunneridae</taxon>
        <taxon>Pentapetalae</taxon>
        <taxon>rosids</taxon>
        <taxon>malvids</taxon>
        <taxon>Brassicales</taxon>
        <taxon>Brassicaceae</taxon>
        <taxon>Brassiceae</taxon>
        <taxon>Brassica</taxon>
    </lineage>
</organism>
<feature type="region of interest" description="Disordered" evidence="4">
    <location>
        <begin position="49"/>
        <end position="88"/>
    </location>
</feature>
<name>A0ABQ7YL42_BRANA</name>
<accession>A0ABQ7YL42</accession>
<evidence type="ECO:0000256" key="3">
    <source>
        <dbReference type="ARBA" id="ARBA00022801"/>
    </source>
</evidence>
<protein>
    <recommendedName>
        <fullName evidence="5">Ubiquitin-like protease family profile domain-containing protein</fullName>
    </recommendedName>
</protein>
<comment type="similarity">
    <text evidence="1">Belongs to the peptidase C48 family.</text>
</comment>
<evidence type="ECO:0000313" key="6">
    <source>
        <dbReference type="EMBL" id="KAH0867881.1"/>
    </source>
</evidence>
<feature type="domain" description="Ubiquitin-like protease family profile" evidence="5">
    <location>
        <begin position="529"/>
        <end position="628"/>
    </location>
</feature>
<reference evidence="6 7" key="1">
    <citation type="submission" date="2021-05" db="EMBL/GenBank/DDBJ databases">
        <title>Genome Assembly of Synthetic Allotetraploid Brassica napus Reveals Homoeologous Exchanges between Subgenomes.</title>
        <authorList>
            <person name="Davis J.T."/>
        </authorList>
    </citation>
    <scope>NUCLEOTIDE SEQUENCE [LARGE SCALE GENOMIC DNA]</scope>
    <source>
        <strain evidence="7">cv. Da-Ae</strain>
        <tissue evidence="6">Seedling</tissue>
    </source>
</reference>
<evidence type="ECO:0000256" key="2">
    <source>
        <dbReference type="ARBA" id="ARBA00022670"/>
    </source>
</evidence>
<feature type="compositionally biased region" description="Low complexity" evidence="4">
    <location>
        <begin position="145"/>
        <end position="154"/>
    </location>
</feature>
<feature type="region of interest" description="Disordered" evidence="4">
    <location>
        <begin position="131"/>
        <end position="154"/>
    </location>
</feature>
<dbReference type="SUPFAM" id="SSF54001">
    <property type="entry name" value="Cysteine proteinases"/>
    <property type="match status" value="1"/>
</dbReference>
<dbReference type="InterPro" id="IPR003653">
    <property type="entry name" value="Peptidase_C48_C"/>
</dbReference>
<evidence type="ECO:0000313" key="7">
    <source>
        <dbReference type="Proteomes" id="UP000824890"/>
    </source>
</evidence>
<evidence type="ECO:0000256" key="4">
    <source>
        <dbReference type="SAM" id="MobiDB-lite"/>
    </source>
</evidence>
<keyword evidence="3" id="KW-0378">Hydrolase</keyword>
<evidence type="ECO:0000256" key="1">
    <source>
        <dbReference type="ARBA" id="ARBA00005234"/>
    </source>
</evidence>
<dbReference type="Gene3D" id="3.40.395.10">
    <property type="entry name" value="Adenoviral Proteinase, Chain A"/>
    <property type="match status" value="1"/>
</dbReference>
<gene>
    <name evidence="6" type="ORF">HID58_074903</name>
</gene>
<keyword evidence="2" id="KW-0645">Protease</keyword>